<keyword evidence="3" id="KW-0238">DNA-binding</keyword>
<dbReference type="PRINTS" id="PR00039">
    <property type="entry name" value="HTHLYSR"/>
</dbReference>
<evidence type="ECO:0000256" key="1">
    <source>
        <dbReference type="ARBA" id="ARBA00009437"/>
    </source>
</evidence>
<keyword evidence="2" id="KW-0805">Transcription regulation</keyword>
<protein>
    <submittedName>
        <fullName evidence="6">LysR family transcriptional regulator</fullName>
    </submittedName>
</protein>
<dbReference type="Proteomes" id="UP000680588">
    <property type="component" value="Chromosome"/>
</dbReference>
<dbReference type="InterPro" id="IPR005119">
    <property type="entry name" value="LysR_subst-bd"/>
</dbReference>
<accession>A0A975S6T4</accession>
<proteinExistence type="inferred from homology"/>
<comment type="similarity">
    <text evidence="1">Belongs to the LysR transcriptional regulatory family.</text>
</comment>
<dbReference type="Gene3D" id="3.40.190.10">
    <property type="entry name" value="Periplasmic binding protein-like II"/>
    <property type="match status" value="2"/>
</dbReference>
<dbReference type="InterPro" id="IPR050389">
    <property type="entry name" value="LysR-type_TF"/>
</dbReference>
<evidence type="ECO:0000256" key="2">
    <source>
        <dbReference type="ARBA" id="ARBA00023015"/>
    </source>
</evidence>
<feature type="domain" description="HTH lysR-type" evidence="5">
    <location>
        <begin position="4"/>
        <end position="61"/>
    </location>
</feature>
<dbReference type="AlphaFoldDB" id="A0A975S6T4"/>
<sequence>MANYDLGMLRVFVLVYETGSVTHASERLFISQPSVSYTLRKLRSHFGDALFQRKGHHLEPTLLADELYPKLRRLLESLDDIMEAPGDFQPDTSTRRFRLRMTDVGVSGLLPSILRSVRTQAPGVTLEVEALNLATVLHDLRTGAADAAICTTRLDESDIRRDLLFNQEYVGLCAADHPRISEEPALGAYEDEEHVAVAISTGHTALDVRVRELGINRRVSVVIPTFSSLPDLLEGGELISYAPTGVASRLIRRHDVRAFRLPFDVPVTQVALYTLRRELPAADMEWFRHTIMSSVQARHTQAPNSVRVAGGFA</sequence>
<evidence type="ECO:0000313" key="7">
    <source>
        <dbReference type="Proteomes" id="UP000680588"/>
    </source>
</evidence>
<dbReference type="KEGG" id="asun:KG104_03520"/>
<dbReference type="RefSeq" id="WP_207347288.1">
    <property type="nucleotide sequence ID" value="NZ_CP076456.1"/>
</dbReference>
<evidence type="ECO:0000256" key="4">
    <source>
        <dbReference type="ARBA" id="ARBA00023163"/>
    </source>
</evidence>
<dbReference type="PANTHER" id="PTHR30118:SF15">
    <property type="entry name" value="TRANSCRIPTIONAL REGULATORY PROTEIN"/>
    <property type="match status" value="1"/>
</dbReference>
<reference evidence="6" key="1">
    <citation type="submission" date="2021-06" db="EMBL/GenBank/DDBJ databases">
        <title>Novel species in genus Arthrobacter.</title>
        <authorList>
            <person name="Zhang G."/>
        </authorList>
    </citation>
    <scope>NUCLEOTIDE SEQUENCE</scope>
    <source>
        <strain evidence="6">Zg-ZUI122</strain>
    </source>
</reference>
<dbReference type="GO" id="GO:0003700">
    <property type="term" value="F:DNA-binding transcription factor activity"/>
    <property type="evidence" value="ECO:0007669"/>
    <property type="project" value="InterPro"/>
</dbReference>
<keyword evidence="7" id="KW-1185">Reference proteome</keyword>
<organism evidence="6 7">
    <name type="scientific">Arthrobacter sunyaminii</name>
    <dbReference type="NCBI Taxonomy" id="2816859"/>
    <lineage>
        <taxon>Bacteria</taxon>
        <taxon>Bacillati</taxon>
        <taxon>Actinomycetota</taxon>
        <taxon>Actinomycetes</taxon>
        <taxon>Micrococcales</taxon>
        <taxon>Micrococcaceae</taxon>
        <taxon>Arthrobacter</taxon>
    </lineage>
</organism>
<dbReference type="Gene3D" id="1.10.10.10">
    <property type="entry name" value="Winged helix-like DNA-binding domain superfamily/Winged helix DNA-binding domain"/>
    <property type="match status" value="1"/>
</dbReference>
<dbReference type="PANTHER" id="PTHR30118">
    <property type="entry name" value="HTH-TYPE TRANSCRIPTIONAL REGULATOR LEUO-RELATED"/>
    <property type="match status" value="1"/>
</dbReference>
<dbReference type="InterPro" id="IPR000847">
    <property type="entry name" value="LysR_HTH_N"/>
</dbReference>
<evidence type="ECO:0000256" key="3">
    <source>
        <dbReference type="ARBA" id="ARBA00023125"/>
    </source>
</evidence>
<dbReference type="Pfam" id="PF00126">
    <property type="entry name" value="HTH_1"/>
    <property type="match status" value="1"/>
</dbReference>
<dbReference type="InterPro" id="IPR036388">
    <property type="entry name" value="WH-like_DNA-bd_sf"/>
</dbReference>
<keyword evidence="4" id="KW-0804">Transcription</keyword>
<dbReference type="Pfam" id="PF03466">
    <property type="entry name" value="LysR_substrate"/>
    <property type="match status" value="1"/>
</dbReference>
<dbReference type="PROSITE" id="PS50931">
    <property type="entry name" value="HTH_LYSR"/>
    <property type="match status" value="1"/>
</dbReference>
<dbReference type="EMBL" id="CP076456">
    <property type="protein sequence ID" value="QWQ36880.1"/>
    <property type="molecule type" value="Genomic_DNA"/>
</dbReference>
<name>A0A975S6T4_9MICC</name>
<gene>
    <name evidence="6" type="ORF">KG104_03520</name>
</gene>
<dbReference type="SUPFAM" id="SSF53850">
    <property type="entry name" value="Periplasmic binding protein-like II"/>
    <property type="match status" value="1"/>
</dbReference>
<dbReference type="SUPFAM" id="SSF46785">
    <property type="entry name" value="Winged helix' DNA-binding domain"/>
    <property type="match status" value="1"/>
</dbReference>
<evidence type="ECO:0000313" key="6">
    <source>
        <dbReference type="EMBL" id="QWQ36880.1"/>
    </source>
</evidence>
<dbReference type="InterPro" id="IPR036390">
    <property type="entry name" value="WH_DNA-bd_sf"/>
</dbReference>
<evidence type="ECO:0000259" key="5">
    <source>
        <dbReference type="PROSITE" id="PS50931"/>
    </source>
</evidence>
<dbReference type="GO" id="GO:0003677">
    <property type="term" value="F:DNA binding"/>
    <property type="evidence" value="ECO:0007669"/>
    <property type="project" value="UniProtKB-KW"/>
</dbReference>